<organism evidence="1">
    <name type="scientific">Myoviridae sp. ctai52</name>
    <dbReference type="NCBI Taxonomy" id="2825134"/>
    <lineage>
        <taxon>Viruses</taxon>
        <taxon>Duplodnaviria</taxon>
        <taxon>Heunggongvirae</taxon>
        <taxon>Uroviricota</taxon>
        <taxon>Caudoviricetes</taxon>
    </lineage>
</organism>
<sequence length="41" mass="4625">MIASRLSILYTSSTMCSLYTAMSFISPRSPFLHNYNTYAGK</sequence>
<accession>A0A8S5VF80</accession>
<reference evidence="1" key="1">
    <citation type="journal article" date="2021" name="Proc. Natl. Acad. Sci. U.S.A.">
        <title>A Catalog of Tens of Thousands of Viruses from Human Metagenomes Reveals Hidden Associations with Chronic Diseases.</title>
        <authorList>
            <person name="Tisza M.J."/>
            <person name="Buck C.B."/>
        </authorList>
    </citation>
    <scope>NUCLEOTIDE SEQUENCE</scope>
    <source>
        <strain evidence="1">Ctai52</strain>
    </source>
</reference>
<name>A0A8S5VF80_9CAUD</name>
<proteinExistence type="predicted"/>
<evidence type="ECO:0000313" key="1">
    <source>
        <dbReference type="EMBL" id="DAG05380.1"/>
    </source>
</evidence>
<dbReference type="EMBL" id="BK016258">
    <property type="protein sequence ID" value="DAG05380.1"/>
    <property type="molecule type" value="Genomic_DNA"/>
</dbReference>
<protein>
    <submittedName>
        <fullName evidence="1">Uncharacterized protein</fullName>
    </submittedName>
</protein>